<gene>
    <name evidence="1" type="ORF">LACBIDRAFT_312222</name>
</gene>
<keyword evidence="2" id="KW-1185">Reference proteome</keyword>
<dbReference type="KEGG" id="lbc:LACBIDRAFT_312222"/>
<reference evidence="1 2" key="1">
    <citation type="journal article" date="2008" name="Nature">
        <title>The genome of Laccaria bicolor provides insights into mycorrhizal symbiosis.</title>
        <authorList>
            <person name="Martin F."/>
            <person name="Aerts A."/>
            <person name="Ahren D."/>
            <person name="Brun A."/>
            <person name="Danchin E.G.J."/>
            <person name="Duchaussoy F."/>
            <person name="Gibon J."/>
            <person name="Kohler A."/>
            <person name="Lindquist E."/>
            <person name="Pereda V."/>
            <person name="Salamov A."/>
            <person name="Shapiro H.J."/>
            <person name="Wuyts J."/>
            <person name="Blaudez D."/>
            <person name="Buee M."/>
            <person name="Brokstein P."/>
            <person name="Canbaeck B."/>
            <person name="Cohen D."/>
            <person name="Courty P.E."/>
            <person name="Coutinho P.M."/>
            <person name="Delaruelle C."/>
            <person name="Detter J.C."/>
            <person name="Deveau A."/>
            <person name="DiFazio S."/>
            <person name="Duplessis S."/>
            <person name="Fraissinet-Tachet L."/>
            <person name="Lucic E."/>
            <person name="Frey-Klett P."/>
            <person name="Fourrey C."/>
            <person name="Feussner I."/>
            <person name="Gay G."/>
            <person name="Grimwood J."/>
            <person name="Hoegger P.J."/>
            <person name="Jain P."/>
            <person name="Kilaru S."/>
            <person name="Labbe J."/>
            <person name="Lin Y.C."/>
            <person name="Legue V."/>
            <person name="Le Tacon F."/>
            <person name="Marmeisse R."/>
            <person name="Melayah D."/>
            <person name="Montanini B."/>
            <person name="Muratet M."/>
            <person name="Nehls U."/>
            <person name="Niculita-Hirzel H."/>
            <person name="Oudot-Le Secq M.P."/>
            <person name="Peter M."/>
            <person name="Quesneville H."/>
            <person name="Rajashekar B."/>
            <person name="Reich M."/>
            <person name="Rouhier N."/>
            <person name="Schmutz J."/>
            <person name="Yin T."/>
            <person name="Chalot M."/>
            <person name="Henrissat B."/>
            <person name="Kuees U."/>
            <person name="Lucas S."/>
            <person name="Van de Peer Y."/>
            <person name="Podila G.K."/>
            <person name="Polle A."/>
            <person name="Pukkila P.J."/>
            <person name="Richardson P.M."/>
            <person name="Rouze P."/>
            <person name="Sanders I.R."/>
            <person name="Stajich J.E."/>
            <person name="Tunlid A."/>
            <person name="Tuskan G."/>
            <person name="Grigoriev I.V."/>
        </authorList>
    </citation>
    <scope>NUCLEOTIDE SEQUENCE [LARGE SCALE GENOMIC DNA]</scope>
    <source>
        <strain evidence="2">S238N-H82 / ATCC MYA-4686</strain>
    </source>
</reference>
<dbReference type="GeneID" id="6083685"/>
<evidence type="ECO:0000313" key="1">
    <source>
        <dbReference type="EMBL" id="EDR01298.1"/>
    </source>
</evidence>
<accession>B0DVR3</accession>
<sequence>MLINNDVIVNYVLDHHHLHHELFLLLKTRRLCKGQARKTGSLFFFTPLIMQVK</sequence>
<dbReference type="EMBL" id="DS547140">
    <property type="protein sequence ID" value="EDR01298.1"/>
    <property type="molecule type" value="Genomic_DNA"/>
</dbReference>
<proteinExistence type="predicted"/>
<protein>
    <submittedName>
        <fullName evidence="1">Predicted protein</fullName>
    </submittedName>
</protein>
<dbReference type="InParanoid" id="B0DVR3"/>
<organism evidence="2">
    <name type="scientific">Laccaria bicolor (strain S238N-H82 / ATCC MYA-4686)</name>
    <name type="common">Bicoloured deceiver</name>
    <name type="synonym">Laccaria laccata var. bicolor</name>
    <dbReference type="NCBI Taxonomy" id="486041"/>
    <lineage>
        <taxon>Eukaryota</taxon>
        <taxon>Fungi</taxon>
        <taxon>Dikarya</taxon>
        <taxon>Basidiomycota</taxon>
        <taxon>Agaricomycotina</taxon>
        <taxon>Agaricomycetes</taxon>
        <taxon>Agaricomycetidae</taxon>
        <taxon>Agaricales</taxon>
        <taxon>Agaricineae</taxon>
        <taxon>Hydnangiaceae</taxon>
        <taxon>Laccaria</taxon>
    </lineage>
</organism>
<dbReference type="HOGENOM" id="CLU_3069100_0_0_1"/>
<dbReference type="Proteomes" id="UP000001194">
    <property type="component" value="Unassembled WGS sequence"/>
</dbReference>
<evidence type="ECO:0000313" key="2">
    <source>
        <dbReference type="Proteomes" id="UP000001194"/>
    </source>
</evidence>
<dbReference type="RefSeq" id="XP_001888005.1">
    <property type="nucleotide sequence ID" value="XM_001887970.1"/>
</dbReference>
<dbReference type="AlphaFoldDB" id="B0DVR3"/>
<name>B0DVR3_LACBS</name>